<sequence>MKTTRTNLLLICSPEELNGNLNVEENYEIKTDLAAIHSNLENNEQMRRMQVPKIESAQKSQLVDENVAWSESFGIQDDEEIEIPQTVLNVIFRLTIVLELF</sequence>
<gene>
    <name evidence="1" type="ORF">CAMP_LOCUS16449</name>
</gene>
<dbReference type="AlphaFoldDB" id="A0A9P1IYX9"/>
<organism evidence="1 2">
    <name type="scientific">Caenorhabditis angaria</name>
    <dbReference type="NCBI Taxonomy" id="860376"/>
    <lineage>
        <taxon>Eukaryota</taxon>
        <taxon>Metazoa</taxon>
        <taxon>Ecdysozoa</taxon>
        <taxon>Nematoda</taxon>
        <taxon>Chromadorea</taxon>
        <taxon>Rhabditida</taxon>
        <taxon>Rhabditina</taxon>
        <taxon>Rhabditomorpha</taxon>
        <taxon>Rhabditoidea</taxon>
        <taxon>Rhabditidae</taxon>
        <taxon>Peloderinae</taxon>
        <taxon>Caenorhabditis</taxon>
    </lineage>
</organism>
<protein>
    <submittedName>
        <fullName evidence="1">Uncharacterized protein</fullName>
    </submittedName>
</protein>
<dbReference type="EMBL" id="CANHGI010000005">
    <property type="protein sequence ID" value="CAI5453812.1"/>
    <property type="molecule type" value="Genomic_DNA"/>
</dbReference>
<evidence type="ECO:0000313" key="2">
    <source>
        <dbReference type="Proteomes" id="UP001152747"/>
    </source>
</evidence>
<proteinExistence type="predicted"/>
<dbReference type="Proteomes" id="UP001152747">
    <property type="component" value="Unassembled WGS sequence"/>
</dbReference>
<keyword evidence="2" id="KW-1185">Reference proteome</keyword>
<name>A0A9P1IYX9_9PELO</name>
<evidence type="ECO:0000313" key="1">
    <source>
        <dbReference type="EMBL" id="CAI5453812.1"/>
    </source>
</evidence>
<comment type="caution">
    <text evidence="1">The sequence shown here is derived from an EMBL/GenBank/DDBJ whole genome shotgun (WGS) entry which is preliminary data.</text>
</comment>
<accession>A0A9P1IYX9</accession>
<reference evidence="1" key="1">
    <citation type="submission" date="2022-11" db="EMBL/GenBank/DDBJ databases">
        <authorList>
            <person name="Kikuchi T."/>
        </authorList>
    </citation>
    <scope>NUCLEOTIDE SEQUENCE</scope>
    <source>
        <strain evidence="1">PS1010</strain>
    </source>
</reference>